<dbReference type="InterPro" id="IPR023631">
    <property type="entry name" value="Amidase_dom"/>
</dbReference>
<protein>
    <submittedName>
        <fullName evidence="2">Amidase</fullName>
        <ecNumber evidence="2">3.5.1.4</ecNumber>
    </submittedName>
</protein>
<gene>
    <name evidence="2" type="ORF">G3569_08625</name>
</gene>
<evidence type="ECO:0000313" key="3">
    <source>
        <dbReference type="Proteomes" id="UP000479132"/>
    </source>
</evidence>
<dbReference type="PANTHER" id="PTHR42678:SF34">
    <property type="entry name" value="OS04G0183300 PROTEIN"/>
    <property type="match status" value="1"/>
</dbReference>
<dbReference type="RefSeq" id="WP_165268115.1">
    <property type="nucleotide sequence ID" value="NZ_JAALLS010000009.1"/>
</dbReference>
<proteinExistence type="predicted"/>
<dbReference type="SUPFAM" id="SSF75304">
    <property type="entry name" value="Amidase signature (AS) enzymes"/>
    <property type="match status" value="1"/>
</dbReference>
<dbReference type="NCBIfam" id="NF006006">
    <property type="entry name" value="PRK08137.1"/>
    <property type="match status" value="1"/>
</dbReference>
<dbReference type="Proteomes" id="UP000479132">
    <property type="component" value="Unassembled WGS sequence"/>
</dbReference>
<evidence type="ECO:0000313" key="2">
    <source>
        <dbReference type="EMBL" id="NGP88418.1"/>
    </source>
</evidence>
<comment type="caution">
    <text evidence="2">The sequence shown here is derived from an EMBL/GenBank/DDBJ whole genome shotgun (WGS) entry which is preliminary data.</text>
</comment>
<dbReference type="EC" id="3.5.1.4" evidence="2"/>
<sequence>MGFKKTYLFFLVLFLIVACQPKESKYEQLGLEEITITELQNSYQNGDYSIVDVTEAYLNRIESIDQNGPQLNSMLYVNPNAIEKAKTLDKELANGNKRGPLHGVPIVLKDNVDTHDMPTTAGARPMEGSLPPDDAFITKKLREAGAIILGKSNLSEWANFHSSFSSSGWSGLGGQTHNPYDLSRNPCGSSSGTGAAISANLAVWGIGTETNGSITCPSSANGLVGIKPTVGLLSRSGIIPISFTQDTPGPMARTVSDAAIALGTMVGIDEDDSKTLKSEGKFVNDYTQFLNKDGLKGKRIGFWTGPLGDHHRVDTLTHQTVRLLENQGAEVVELKTITKESIGGESFQVLLYEFKNGLNEYFKSLGSDAPVKNMDELIELTLADSIEMHYFDHDLLITANEKGDLNSEEYKKSLEKMLKHTREKGIDRVMEENNLDAIVSPTGAPAWKTDLINGDNFSVSSSSPAARAGYPNITVPMGYIDGLPVGISFFGKAWSEPKLIEIAYAFEQATNIRIAPTLEAGE</sequence>
<name>A0A6M1SX06_9BACT</name>
<organism evidence="2 3">
    <name type="scientific">Fodinibius halophilus</name>
    <dbReference type="NCBI Taxonomy" id="1736908"/>
    <lineage>
        <taxon>Bacteria</taxon>
        <taxon>Pseudomonadati</taxon>
        <taxon>Balneolota</taxon>
        <taxon>Balneolia</taxon>
        <taxon>Balneolales</taxon>
        <taxon>Balneolaceae</taxon>
        <taxon>Fodinibius</taxon>
    </lineage>
</organism>
<dbReference type="InterPro" id="IPR036928">
    <property type="entry name" value="AS_sf"/>
</dbReference>
<dbReference type="PROSITE" id="PS51257">
    <property type="entry name" value="PROKAR_LIPOPROTEIN"/>
    <property type="match status" value="1"/>
</dbReference>
<dbReference type="Gene3D" id="3.90.1300.10">
    <property type="entry name" value="Amidase signature (AS) domain"/>
    <property type="match status" value="1"/>
</dbReference>
<keyword evidence="3" id="KW-1185">Reference proteome</keyword>
<accession>A0A6M1SX06</accession>
<dbReference type="Pfam" id="PF01425">
    <property type="entry name" value="Amidase"/>
    <property type="match status" value="1"/>
</dbReference>
<dbReference type="EMBL" id="JAALLS010000009">
    <property type="protein sequence ID" value="NGP88418.1"/>
    <property type="molecule type" value="Genomic_DNA"/>
</dbReference>
<dbReference type="AlphaFoldDB" id="A0A6M1SX06"/>
<evidence type="ECO:0000259" key="1">
    <source>
        <dbReference type="Pfam" id="PF01425"/>
    </source>
</evidence>
<dbReference type="GO" id="GO:0004040">
    <property type="term" value="F:amidase activity"/>
    <property type="evidence" value="ECO:0007669"/>
    <property type="project" value="UniProtKB-EC"/>
</dbReference>
<keyword evidence="2" id="KW-0378">Hydrolase</keyword>
<feature type="domain" description="Amidase" evidence="1">
    <location>
        <begin position="52"/>
        <end position="499"/>
    </location>
</feature>
<dbReference type="PANTHER" id="PTHR42678">
    <property type="entry name" value="AMIDASE"/>
    <property type="match status" value="1"/>
</dbReference>
<reference evidence="2 3" key="1">
    <citation type="submission" date="2020-02" db="EMBL/GenBank/DDBJ databases">
        <title>Aliifodinibius halophilus 2W32, complete genome.</title>
        <authorList>
            <person name="Li Y."/>
            <person name="Wu S."/>
        </authorList>
    </citation>
    <scope>NUCLEOTIDE SEQUENCE [LARGE SCALE GENOMIC DNA]</scope>
    <source>
        <strain evidence="2 3">2W32</strain>
    </source>
</reference>